<evidence type="ECO:0000313" key="2">
    <source>
        <dbReference type="EMBL" id="ABD24913.1"/>
    </source>
</evidence>
<proteinExistence type="predicted"/>
<dbReference type="EMBL" id="CP000248">
    <property type="protein sequence ID" value="ABD24913.1"/>
    <property type="molecule type" value="Genomic_DNA"/>
</dbReference>
<protein>
    <recommendedName>
        <fullName evidence="4">DUF4350 domain-containing protein</fullName>
    </recommendedName>
</protein>
<keyword evidence="1" id="KW-0472">Membrane</keyword>
<sequence length="427" mass="45658">MTAPHASPFSRGSVIGILLVGALAFVALLWFLGNDTGGSGNNGGAHVGGHGLNGYAGLARMLEAEGLDVVRQRNRRALETAPGLLILTPPADAEGKDIAKVVDARRYLGPTIVVTPKWFAAGVNSGKAKRGWVQLLATQAPEWPGFADNVTVDIGEEKSQPAGGWRLGNRRGRLPDDLRVESGSGDGLVPLVRGGDGRILAAWLDDDGYYPALNRLAGIDPDRGGEDDDLYPVVLVFEPDLLDNWGLGDKATAMLARDLVLATADNRSQPFAFDMTFNGFGASRNLLTLAFEPPFLAATICLLLAALAVAWRALHRFGPPLRHGPEIAPGKAALVANAAGLIRRAGRVHLVAAPYADATRERIALALGLPRGMAPDEVERQIDATQQRRGHEGPLFSQAAKYLREARKPHDLARRALVLQAMERHLK</sequence>
<reference evidence="3" key="1">
    <citation type="submission" date="2006-01" db="EMBL/GenBank/DDBJ databases">
        <title>Complete sequence of Novosphingobium aromaticivorans DSM 12444.</title>
        <authorList>
            <consortium name="US DOE Joint Genome Institute"/>
            <person name="Copeland A."/>
            <person name="Lucas S."/>
            <person name="Lapidus A."/>
            <person name="Barry K."/>
            <person name="Detter J.C."/>
            <person name="Glavina T."/>
            <person name="Hammon N."/>
            <person name="Israni S."/>
            <person name="Pitluck S."/>
            <person name="Chain P."/>
            <person name="Malfatti S."/>
            <person name="Shin M."/>
            <person name="Vergez L."/>
            <person name="Schmutz J."/>
            <person name="Larimer F."/>
            <person name="Land M."/>
            <person name="Kyrpides N."/>
            <person name="Ivanova N."/>
            <person name="Fredrickson J."/>
            <person name="Balkwill D."/>
            <person name="Romine M.F."/>
            <person name="Richardson P."/>
        </authorList>
    </citation>
    <scope>NUCLEOTIDE SEQUENCE [LARGE SCALE GENOMIC DNA]</scope>
    <source>
        <strain evidence="3">ATCC 700278 / DSM 12444 / CCUG 56034 / CIP 105152 / NBRC 16084 / F199</strain>
    </source>
</reference>
<feature type="transmembrane region" description="Helical" evidence="1">
    <location>
        <begin position="12"/>
        <end position="32"/>
    </location>
</feature>
<dbReference type="STRING" id="279238.Saro_0465"/>
<dbReference type="RefSeq" id="WP_011444127.1">
    <property type="nucleotide sequence ID" value="NC_007794.1"/>
</dbReference>
<evidence type="ECO:0000313" key="3">
    <source>
        <dbReference type="Proteomes" id="UP000009134"/>
    </source>
</evidence>
<name>Q2GB60_NOVAD</name>
<dbReference type="AlphaFoldDB" id="Q2GB60"/>
<keyword evidence="3" id="KW-1185">Reference proteome</keyword>
<feature type="transmembrane region" description="Helical" evidence="1">
    <location>
        <begin position="295"/>
        <end position="314"/>
    </location>
</feature>
<evidence type="ECO:0008006" key="4">
    <source>
        <dbReference type="Google" id="ProtNLM"/>
    </source>
</evidence>
<dbReference type="eggNOG" id="ENOG502ZSFJ">
    <property type="taxonomic scope" value="Bacteria"/>
</dbReference>
<gene>
    <name evidence="2" type="ordered locus">Saro_0465</name>
</gene>
<organism evidence="2 3">
    <name type="scientific">Novosphingobium aromaticivorans (strain ATCC 700278 / DSM 12444 / CCUG 56034 / CIP 105152 / NBRC 16084 / F199)</name>
    <dbReference type="NCBI Taxonomy" id="279238"/>
    <lineage>
        <taxon>Bacteria</taxon>
        <taxon>Pseudomonadati</taxon>
        <taxon>Pseudomonadota</taxon>
        <taxon>Alphaproteobacteria</taxon>
        <taxon>Sphingomonadales</taxon>
        <taxon>Sphingomonadaceae</taxon>
        <taxon>Novosphingobium</taxon>
    </lineage>
</organism>
<dbReference type="Proteomes" id="UP000009134">
    <property type="component" value="Chromosome"/>
</dbReference>
<dbReference type="KEGG" id="nar:Saro_0465"/>
<evidence type="ECO:0000256" key="1">
    <source>
        <dbReference type="SAM" id="Phobius"/>
    </source>
</evidence>
<dbReference type="HOGENOM" id="CLU_047546_0_0_5"/>
<accession>Q2GB60</accession>
<keyword evidence="1" id="KW-0812">Transmembrane</keyword>
<keyword evidence="1" id="KW-1133">Transmembrane helix</keyword>